<accession>A0A1V2TM52</accession>
<comment type="caution">
    <text evidence="2">The sequence shown here is derived from an EMBL/GenBank/DDBJ whole genome shotgun (WGS) entry which is preliminary data.</text>
</comment>
<gene>
    <name evidence="2" type="ORF">B0T46_01530</name>
</gene>
<reference evidence="2 3" key="1">
    <citation type="journal article" date="2016" name="Antonie Van Leeuwenhoek">
        <title>Nocardia donostiensis sp. nov., isolated from human respiratory specimens.</title>
        <authorList>
            <person name="Ercibengoa M."/>
            <person name="Bell M."/>
            <person name="Marimon J.M."/>
            <person name="Humrighouse B."/>
            <person name="Klenk H.P."/>
            <person name="Potter G."/>
            <person name="Perez-Trallero E."/>
        </authorList>
    </citation>
    <scope>NUCLEOTIDE SEQUENCE [LARGE SCALE GENOMIC DNA]</scope>
    <source>
        <strain evidence="2 3">X1655</strain>
    </source>
</reference>
<dbReference type="EMBL" id="MUMY01000001">
    <property type="protein sequence ID" value="ONM50607.1"/>
    <property type="molecule type" value="Genomic_DNA"/>
</dbReference>
<dbReference type="Proteomes" id="UP000188836">
    <property type="component" value="Unassembled WGS sequence"/>
</dbReference>
<dbReference type="AlphaFoldDB" id="A0A1V2TM52"/>
<feature type="domain" description="DUF397" evidence="1">
    <location>
        <begin position="4"/>
        <end position="55"/>
    </location>
</feature>
<dbReference type="RefSeq" id="WP_077114588.1">
    <property type="nucleotide sequence ID" value="NZ_MUKP01000010.1"/>
</dbReference>
<dbReference type="Pfam" id="PF04149">
    <property type="entry name" value="DUF397"/>
    <property type="match status" value="1"/>
</dbReference>
<evidence type="ECO:0000313" key="3">
    <source>
        <dbReference type="Proteomes" id="UP000188836"/>
    </source>
</evidence>
<protein>
    <submittedName>
        <fullName evidence="2">DUF397 domain-containing protein</fullName>
    </submittedName>
</protein>
<sequence length="64" mass="6942">MNELNWRKSSFTDPHTCVEVAAVPGGVLVRNSNAPEAGTIEFTRAEFSAWLQGCKAGEFDDLAV</sequence>
<organism evidence="2 3">
    <name type="scientific">Nocardia donostiensis</name>
    <dbReference type="NCBI Taxonomy" id="1538463"/>
    <lineage>
        <taxon>Bacteria</taxon>
        <taxon>Bacillati</taxon>
        <taxon>Actinomycetota</taxon>
        <taxon>Actinomycetes</taxon>
        <taxon>Mycobacteriales</taxon>
        <taxon>Nocardiaceae</taxon>
        <taxon>Nocardia</taxon>
    </lineage>
</organism>
<dbReference type="OrthoDB" id="4558943at2"/>
<dbReference type="STRING" id="1538463.B0T36_00635"/>
<proteinExistence type="predicted"/>
<name>A0A1V2TM52_9NOCA</name>
<keyword evidence="3" id="KW-1185">Reference proteome</keyword>
<dbReference type="InterPro" id="IPR007278">
    <property type="entry name" value="DUF397"/>
</dbReference>
<evidence type="ECO:0000259" key="1">
    <source>
        <dbReference type="Pfam" id="PF04149"/>
    </source>
</evidence>
<evidence type="ECO:0000313" key="2">
    <source>
        <dbReference type="EMBL" id="ONM50607.1"/>
    </source>
</evidence>